<dbReference type="Gene3D" id="1.10.8.10">
    <property type="entry name" value="DNA helicase RuvA subunit, C-terminal domain"/>
    <property type="match status" value="1"/>
</dbReference>
<evidence type="ECO:0000256" key="1">
    <source>
        <dbReference type="ARBA" id="ARBA00022490"/>
    </source>
</evidence>
<evidence type="ECO:0000256" key="5">
    <source>
        <dbReference type="ARBA" id="ARBA00023204"/>
    </source>
</evidence>
<reference evidence="8 9" key="3">
    <citation type="journal article" date="2010" name="Sequencing">
        <title>Complete Genome Sequence of Rothia mucilaginosa DY-18: A Clinical Isolate with Dense Meshwork-Like Structures from a Persistent Apical Periodontitis Lesion.</title>
        <authorList>
            <person name="Yamane K."/>
            <person name="Nambu T."/>
            <person name="Yamanaka T."/>
            <person name="Mashimo C."/>
            <person name="Sugimori C."/>
            <person name="Leung K.-P."/>
            <person name="Fukushima H."/>
        </authorList>
    </citation>
    <scope>NUCLEOTIDE SEQUENCE [LARGE SCALE GENOMIC DNA]</scope>
    <source>
        <strain evidence="8 9">DY-18</strain>
    </source>
</reference>
<sequence length="209" mass="22128">MERMIASLTGRVAQVGLDHAVIDVNGFGMLVHATARTLSKLRTGEEATVLTTMIVREESMTLYGFSEPAEREVFDMMLSVSGIGPRIALAVLSVHTAAEVERAVATGDDKAFTKVPGIGPKGARRIVLELAGKLILSDGQTDELPLSQGIVWKPQVLDALTSLGWSEKDASAAIDAYVKHNPSAESEPVGVALRGVLASLGTQNTVGRH</sequence>
<dbReference type="Proteomes" id="UP000001883">
    <property type="component" value="Chromosome"/>
</dbReference>
<dbReference type="eggNOG" id="COG0632">
    <property type="taxonomic scope" value="Bacteria"/>
</dbReference>
<keyword evidence="9" id="KW-1185">Reference proteome</keyword>
<comment type="domain">
    <text evidence="6">Has three domains with a flexible linker between the domains II and III and assumes an 'L' shape. Domain III is highly mobile and contacts RuvB.</text>
</comment>
<dbReference type="SMART" id="SM00278">
    <property type="entry name" value="HhH1"/>
    <property type="match status" value="2"/>
</dbReference>
<reference evidence="8 9" key="2">
    <citation type="journal article" date="2010" name="J Osaka Dent Univ">
        <title>Isolation and identification of Rothia mucilaginosa from persistent apical periodontitis lesions.</title>
        <authorList>
            <person name="Yamane K."/>
            <person name="Yoshida M."/>
            <person name="Fujihira T."/>
            <person name="Baba T."/>
            <person name="Tsuji N."/>
            <person name="Hayashi H."/>
            <person name="Sugimori C."/>
            <person name="Yamanaka T."/>
            <person name="Mashimo C."/>
            <person name="Nambu T."/>
            <person name="Kawai H."/>
            <person name="Fukushima H."/>
        </authorList>
    </citation>
    <scope>NUCLEOTIDE SEQUENCE [LARGE SCALE GENOMIC DNA]</scope>
    <source>
        <strain evidence="8 9">DY-18</strain>
    </source>
</reference>
<dbReference type="SUPFAM" id="SSF47781">
    <property type="entry name" value="RuvA domain 2-like"/>
    <property type="match status" value="1"/>
</dbReference>
<dbReference type="GO" id="GO:0009379">
    <property type="term" value="C:Holliday junction helicase complex"/>
    <property type="evidence" value="ECO:0007669"/>
    <property type="project" value="InterPro"/>
</dbReference>
<protein>
    <recommendedName>
        <fullName evidence="6">Holliday junction branch migration complex subunit RuvA</fullName>
    </recommendedName>
</protein>
<dbReference type="GO" id="GO:0006310">
    <property type="term" value="P:DNA recombination"/>
    <property type="evidence" value="ECO:0007669"/>
    <property type="project" value="UniProtKB-UniRule"/>
</dbReference>
<dbReference type="NCBIfam" id="TIGR00084">
    <property type="entry name" value="ruvA"/>
    <property type="match status" value="1"/>
</dbReference>
<dbReference type="GO" id="GO:0005524">
    <property type="term" value="F:ATP binding"/>
    <property type="evidence" value="ECO:0007669"/>
    <property type="project" value="InterPro"/>
</dbReference>
<dbReference type="InterPro" id="IPR010994">
    <property type="entry name" value="RuvA_2-like"/>
</dbReference>
<dbReference type="Pfam" id="PF07499">
    <property type="entry name" value="RuvA_C"/>
    <property type="match status" value="1"/>
</dbReference>
<dbReference type="InterPro" id="IPR000085">
    <property type="entry name" value="RuvA"/>
</dbReference>
<organism evidence="8 9">
    <name type="scientific">Rothia mucilaginosa (strain DY-18)</name>
    <name type="common">Stomatococcus mucilaginosus</name>
    <dbReference type="NCBI Taxonomy" id="680646"/>
    <lineage>
        <taxon>Bacteria</taxon>
        <taxon>Bacillati</taxon>
        <taxon>Actinomycetota</taxon>
        <taxon>Actinomycetes</taxon>
        <taxon>Micrococcales</taxon>
        <taxon>Micrococcaceae</taxon>
        <taxon>Rothia</taxon>
    </lineage>
</organism>
<dbReference type="SUPFAM" id="SSF46929">
    <property type="entry name" value="DNA helicase RuvA subunit, C-terminal domain"/>
    <property type="match status" value="1"/>
</dbReference>
<comment type="similarity">
    <text evidence="6">Belongs to the RuvA family.</text>
</comment>
<evidence type="ECO:0000256" key="4">
    <source>
        <dbReference type="ARBA" id="ARBA00023172"/>
    </source>
</evidence>
<feature type="region of interest" description="Domain III" evidence="6">
    <location>
        <begin position="155"/>
        <end position="209"/>
    </location>
</feature>
<keyword evidence="2 6" id="KW-0227">DNA damage</keyword>
<evidence type="ECO:0000256" key="6">
    <source>
        <dbReference type="HAMAP-Rule" id="MF_00031"/>
    </source>
</evidence>
<evidence type="ECO:0000313" key="8">
    <source>
        <dbReference type="EMBL" id="BAI64780.1"/>
    </source>
</evidence>
<keyword evidence="4 6" id="KW-0233">DNA recombination</keyword>
<dbReference type="InterPro" id="IPR012340">
    <property type="entry name" value="NA-bd_OB-fold"/>
</dbReference>
<dbReference type="GO" id="GO:0006281">
    <property type="term" value="P:DNA repair"/>
    <property type="evidence" value="ECO:0007669"/>
    <property type="project" value="UniProtKB-UniRule"/>
</dbReference>
<feature type="domain" description="Helix-hairpin-helix DNA-binding motif class 1" evidence="7">
    <location>
        <begin position="110"/>
        <end position="129"/>
    </location>
</feature>
<dbReference type="Pfam" id="PF14520">
    <property type="entry name" value="HHH_5"/>
    <property type="match status" value="1"/>
</dbReference>
<dbReference type="InterPro" id="IPR036267">
    <property type="entry name" value="RuvA_C_sf"/>
</dbReference>
<comment type="caution">
    <text evidence="6">Lacks conserved residue(s) required for the propagation of feature annotation.</text>
</comment>
<dbReference type="HAMAP" id="MF_00031">
    <property type="entry name" value="DNA_HJ_migration_RuvA"/>
    <property type="match status" value="1"/>
</dbReference>
<keyword evidence="1 6" id="KW-0963">Cytoplasm</keyword>
<dbReference type="Gene3D" id="2.40.50.140">
    <property type="entry name" value="Nucleic acid-binding proteins"/>
    <property type="match status" value="1"/>
</dbReference>
<dbReference type="GO" id="GO:0048476">
    <property type="term" value="C:Holliday junction resolvase complex"/>
    <property type="evidence" value="ECO:0007669"/>
    <property type="project" value="UniProtKB-UniRule"/>
</dbReference>
<keyword evidence="3 6" id="KW-0238">DNA-binding</keyword>
<dbReference type="CDD" id="cd14332">
    <property type="entry name" value="UBA_RuvA_C"/>
    <property type="match status" value="1"/>
</dbReference>
<comment type="subunit">
    <text evidence="6">Homotetramer. Forms an RuvA(8)-RuvB(12)-Holliday junction (HJ) complex. HJ DNA is sandwiched between 2 RuvA tetramers; dsDNA enters through RuvA and exits via RuvB. An RuvB hexamer assembles on each DNA strand where it exits the tetramer. Each RuvB hexamer is contacted by two RuvA subunits (via domain III) on 2 adjacent RuvB subunits; this complex drives branch migration. In the full resolvosome a probable DNA-RuvA(4)-RuvB(12)-RuvC(2) complex forms which resolves the HJ.</text>
</comment>
<dbReference type="KEGG" id="rmu:RMDY18_09480"/>
<gene>
    <name evidence="6" type="primary">ruvA</name>
    <name evidence="8" type="ordered locus">RMDY18_09480</name>
</gene>
<dbReference type="InterPro" id="IPR003583">
    <property type="entry name" value="Hlx-hairpin-Hlx_DNA-bd_motif"/>
</dbReference>
<dbReference type="AlphaFoldDB" id="D2NT04"/>
<dbReference type="GO" id="GO:0005737">
    <property type="term" value="C:cytoplasm"/>
    <property type="evidence" value="ECO:0007669"/>
    <property type="project" value="UniProtKB-SubCell"/>
</dbReference>
<proteinExistence type="inferred from homology"/>
<evidence type="ECO:0000256" key="2">
    <source>
        <dbReference type="ARBA" id="ARBA00022763"/>
    </source>
</evidence>
<comment type="subcellular location">
    <subcellularLocation>
        <location evidence="6">Cytoplasm</location>
    </subcellularLocation>
</comment>
<evidence type="ECO:0000259" key="7">
    <source>
        <dbReference type="SMART" id="SM00278"/>
    </source>
</evidence>
<keyword evidence="5 6" id="KW-0234">DNA repair</keyword>
<dbReference type="HOGENOM" id="CLU_087936_2_1_11"/>
<dbReference type="Gene3D" id="1.10.150.20">
    <property type="entry name" value="5' to 3' exonuclease, C-terminal subdomain"/>
    <property type="match status" value="1"/>
</dbReference>
<dbReference type="EMBL" id="AP011540">
    <property type="protein sequence ID" value="BAI64780.1"/>
    <property type="molecule type" value="Genomic_DNA"/>
</dbReference>
<reference evidence="9" key="1">
    <citation type="submission" date="2009-07" db="EMBL/GenBank/DDBJ databases">
        <title>Complete genome sequence of Rothia mucilaginosa DJ.</title>
        <authorList>
            <person name="Yamane K."/>
            <person name="Nambu T."/>
            <person name="Mashimo C."/>
            <person name="Sugimori C."/>
            <person name="Yamanaka T."/>
            <person name="Leung K."/>
            <person name="Fukushima H."/>
        </authorList>
    </citation>
    <scope>NUCLEOTIDE SEQUENCE [LARGE SCALE GENOMIC DNA]</scope>
    <source>
        <strain evidence="9">DY-18</strain>
    </source>
</reference>
<dbReference type="GO" id="GO:0009378">
    <property type="term" value="F:four-way junction helicase activity"/>
    <property type="evidence" value="ECO:0007669"/>
    <property type="project" value="InterPro"/>
</dbReference>
<dbReference type="InterPro" id="IPR011114">
    <property type="entry name" value="RuvA_C"/>
</dbReference>
<evidence type="ECO:0000256" key="3">
    <source>
        <dbReference type="ARBA" id="ARBA00023125"/>
    </source>
</evidence>
<dbReference type="STRING" id="680646.RMDY18_09480"/>
<name>D2NT04_ROTMD</name>
<comment type="function">
    <text evidence="6">The RuvA-RuvB-RuvC complex processes Holliday junction (HJ) DNA during genetic recombination and DNA repair, while the RuvA-RuvB complex plays an important role in the rescue of blocked DNA replication forks via replication fork reversal (RFR). RuvA specifically binds to HJ cruciform DNA, conferring on it an open structure. The RuvB hexamer acts as an ATP-dependent pump, pulling dsDNA into and through the RuvAB complex. HJ branch migration allows RuvC to scan DNA until it finds its consensus sequence, where it cleaves and resolves the cruciform DNA.</text>
</comment>
<accession>D2NT04</accession>
<feature type="domain" description="Helix-hairpin-helix DNA-binding motif class 1" evidence="7">
    <location>
        <begin position="75"/>
        <end position="94"/>
    </location>
</feature>
<dbReference type="SUPFAM" id="SSF50249">
    <property type="entry name" value="Nucleic acid-binding proteins"/>
    <property type="match status" value="1"/>
</dbReference>
<dbReference type="GO" id="GO:0000400">
    <property type="term" value="F:four-way junction DNA binding"/>
    <property type="evidence" value="ECO:0007669"/>
    <property type="project" value="UniProtKB-UniRule"/>
</dbReference>
<dbReference type="InterPro" id="IPR013849">
    <property type="entry name" value="DNA_helicase_Holl-junc_RuvA_I"/>
</dbReference>
<evidence type="ECO:0000313" key="9">
    <source>
        <dbReference type="Proteomes" id="UP000001883"/>
    </source>
</evidence>
<dbReference type="Pfam" id="PF01330">
    <property type="entry name" value="RuvA_N"/>
    <property type="match status" value="1"/>
</dbReference>